<dbReference type="GO" id="GO:0016020">
    <property type="term" value="C:membrane"/>
    <property type="evidence" value="ECO:0007669"/>
    <property type="project" value="UniProtKB-SubCell"/>
</dbReference>
<name>A0AAV4IHW5_9GAST</name>
<comment type="similarity">
    <text evidence="2">Belongs to the TMEM45 family.</text>
</comment>
<proteinExistence type="inferred from homology"/>
<feature type="transmembrane region" description="Helical" evidence="6">
    <location>
        <begin position="222"/>
        <end position="242"/>
    </location>
</feature>
<feature type="transmembrane region" description="Helical" evidence="6">
    <location>
        <begin position="191"/>
        <end position="210"/>
    </location>
</feature>
<evidence type="ECO:0000256" key="5">
    <source>
        <dbReference type="ARBA" id="ARBA00023136"/>
    </source>
</evidence>
<reference evidence="7 8" key="1">
    <citation type="journal article" date="2021" name="Elife">
        <title>Chloroplast acquisition without the gene transfer in kleptoplastic sea slugs, Plakobranchus ocellatus.</title>
        <authorList>
            <person name="Maeda T."/>
            <person name="Takahashi S."/>
            <person name="Yoshida T."/>
            <person name="Shimamura S."/>
            <person name="Takaki Y."/>
            <person name="Nagai Y."/>
            <person name="Toyoda A."/>
            <person name="Suzuki Y."/>
            <person name="Arimoto A."/>
            <person name="Ishii H."/>
            <person name="Satoh N."/>
            <person name="Nishiyama T."/>
            <person name="Hasebe M."/>
            <person name="Maruyama T."/>
            <person name="Minagawa J."/>
            <person name="Obokata J."/>
            <person name="Shigenobu S."/>
        </authorList>
    </citation>
    <scope>NUCLEOTIDE SEQUENCE [LARGE SCALE GENOMIC DNA]</scope>
</reference>
<keyword evidence="3 6" id="KW-0812">Transmembrane</keyword>
<sequence>MEHHHAHSHDFHSVAVDASSLNYSELPPLNTTTQGPPGTILGHVIASVSWFTIGFLYVALALQRHYTCRQRGAKYVSSVEFPLEFLSGRLANLPLVALIKTLGATTFLVSALLDEFEPGSMEEAGQWQHDLMSIAFIVSGGIDILISCTRARRLIPDGADYLAFFATFFIETQQLVIHLDTRDPVDVRLHQLMAITAAAGGVSLVGEAVFRRHVMLAVIRGFSIMLQGTWVMNLMVVLYHPGREEPFWNPSSHASVTLVSLMFAWHVIFNAVLALATNLFFVWFYSRPQYKVVPHSDTCGEQAGG</sequence>
<dbReference type="Pfam" id="PF04819">
    <property type="entry name" value="DUF716"/>
    <property type="match status" value="1"/>
</dbReference>
<dbReference type="InterPro" id="IPR006904">
    <property type="entry name" value="DUF716"/>
</dbReference>
<dbReference type="InterPro" id="IPR042127">
    <property type="entry name" value="TMEM45"/>
</dbReference>
<evidence type="ECO:0000256" key="3">
    <source>
        <dbReference type="ARBA" id="ARBA00022692"/>
    </source>
</evidence>
<accession>A0AAV4IHW5</accession>
<evidence type="ECO:0000313" key="7">
    <source>
        <dbReference type="EMBL" id="GFS09739.1"/>
    </source>
</evidence>
<evidence type="ECO:0000256" key="2">
    <source>
        <dbReference type="ARBA" id="ARBA00006948"/>
    </source>
</evidence>
<dbReference type="EMBL" id="BMAT01006304">
    <property type="protein sequence ID" value="GFS09739.1"/>
    <property type="molecule type" value="Genomic_DNA"/>
</dbReference>
<keyword evidence="4 6" id="KW-1133">Transmembrane helix</keyword>
<feature type="transmembrane region" description="Helical" evidence="6">
    <location>
        <begin position="161"/>
        <end position="179"/>
    </location>
</feature>
<evidence type="ECO:0000256" key="4">
    <source>
        <dbReference type="ARBA" id="ARBA00022989"/>
    </source>
</evidence>
<protein>
    <submittedName>
        <fullName evidence="7">Transmembrane protein 45B</fullName>
    </submittedName>
</protein>
<dbReference type="AlphaFoldDB" id="A0AAV4IHW5"/>
<dbReference type="PANTHER" id="PTHR16007">
    <property type="entry name" value="EPIDIDYMAL MEMBRANE PROTEIN E9-RELATED"/>
    <property type="match status" value="1"/>
</dbReference>
<comment type="subcellular location">
    <subcellularLocation>
        <location evidence="1">Membrane</location>
        <topology evidence="1">Multi-pass membrane protein</topology>
    </subcellularLocation>
</comment>
<dbReference type="PANTHER" id="PTHR16007:SF15">
    <property type="entry name" value="TRANSMEMBRANE PROTEIN 45B"/>
    <property type="match status" value="1"/>
</dbReference>
<feature type="transmembrane region" description="Helical" evidence="6">
    <location>
        <begin position="131"/>
        <end position="149"/>
    </location>
</feature>
<comment type="caution">
    <text evidence="7">The sequence shown here is derived from an EMBL/GenBank/DDBJ whole genome shotgun (WGS) entry which is preliminary data.</text>
</comment>
<keyword evidence="5 6" id="KW-0472">Membrane</keyword>
<evidence type="ECO:0000313" key="8">
    <source>
        <dbReference type="Proteomes" id="UP000762676"/>
    </source>
</evidence>
<feature type="transmembrane region" description="Helical" evidence="6">
    <location>
        <begin position="40"/>
        <end position="62"/>
    </location>
</feature>
<evidence type="ECO:0000256" key="6">
    <source>
        <dbReference type="SAM" id="Phobius"/>
    </source>
</evidence>
<dbReference type="Proteomes" id="UP000762676">
    <property type="component" value="Unassembled WGS sequence"/>
</dbReference>
<evidence type="ECO:0000256" key="1">
    <source>
        <dbReference type="ARBA" id="ARBA00004141"/>
    </source>
</evidence>
<feature type="transmembrane region" description="Helical" evidence="6">
    <location>
        <begin position="262"/>
        <end position="285"/>
    </location>
</feature>
<keyword evidence="8" id="KW-1185">Reference proteome</keyword>
<gene>
    <name evidence="7" type="ORF">ElyMa_003044500</name>
</gene>
<feature type="transmembrane region" description="Helical" evidence="6">
    <location>
        <begin position="90"/>
        <end position="111"/>
    </location>
</feature>
<organism evidence="7 8">
    <name type="scientific">Elysia marginata</name>
    <dbReference type="NCBI Taxonomy" id="1093978"/>
    <lineage>
        <taxon>Eukaryota</taxon>
        <taxon>Metazoa</taxon>
        <taxon>Spiralia</taxon>
        <taxon>Lophotrochozoa</taxon>
        <taxon>Mollusca</taxon>
        <taxon>Gastropoda</taxon>
        <taxon>Heterobranchia</taxon>
        <taxon>Euthyneura</taxon>
        <taxon>Panpulmonata</taxon>
        <taxon>Sacoglossa</taxon>
        <taxon>Placobranchoidea</taxon>
        <taxon>Plakobranchidae</taxon>
        <taxon>Elysia</taxon>
    </lineage>
</organism>